<keyword evidence="1" id="KW-0472">Membrane</keyword>
<feature type="transmembrane region" description="Helical" evidence="1">
    <location>
        <begin position="308"/>
        <end position="326"/>
    </location>
</feature>
<dbReference type="GO" id="GO:0005886">
    <property type="term" value="C:plasma membrane"/>
    <property type="evidence" value="ECO:0007669"/>
    <property type="project" value="UniProtKB-SubCell"/>
</dbReference>
<comment type="caution">
    <text evidence="2">The sequence shown here is derived from an EMBL/GenBank/DDBJ whole genome shotgun (WGS) entry which is preliminary data.</text>
</comment>
<name>A0A7V8VDK4_9BACT</name>
<accession>A0A7V8VDK4</accession>
<evidence type="ECO:0000256" key="1">
    <source>
        <dbReference type="SAM" id="Phobius"/>
    </source>
</evidence>
<feature type="transmembrane region" description="Helical" evidence="1">
    <location>
        <begin position="220"/>
        <end position="237"/>
    </location>
</feature>
<dbReference type="GO" id="GO:0140359">
    <property type="term" value="F:ABC-type transporter activity"/>
    <property type="evidence" value="ECO:0007669"/>
    <property type="project" value="InterPro"/>
</dbReference>
<gene>
    <name evidence="2" type="ORF">H0921_07905</name>
</gene>
<protein>
    <submittedName>
        <fullName evidence="2">ABC transporter permease</fullName>
    </submittedName>
</protein>
<keyword evidence="1" id="KW-1133">Transmembrane helix</keyword>
<reference evidence="2 3" key="1">
    <citation type="submission" date="2020-07" db="EMBL/GenBank/DDBJ databases">
        <title>Thermogemmata thermophila gen. nov., sp. nov., a novel moderate thermophilic planctomycete from a Kamchatka hot spring.</title>
        <authorList>
            <person name="Elcheninov A.G."/>
            <person name="Podosokorskaya O.A."/>
            <person name="Kovaleva O.L."/>
            <person name="Novikov A."/>
            <person name="Bonch-Osmolovskaya E.A."/>
            <person name="Toshchakov S.V."/>
            <person name="Kublanov I.V."/>
        </authorList>
    </citation>
    <scope>NUCLEOTIDE SEQUENCE [LARGE SCALE GENOMIC DNA]</scope>
    <source>
        <strain evidence="2 3">2918</strain>
    </source>
</reference>
<sequence>MTALPLAIRTVRWMIWDTYRQSLASRLLWVMLGLTFLCTLLCLSLSVTGDEYSASHPFELPMYVPAAEAGEEVRAEGIRVVSGEVSLGFGLVRFPVGRSRADAVHWFQVWLAGVLADTVGVLLALLWTAAYLPQFLEPQSISVLLARPTPRWALLTGKYLGVVLFVGFHAFLFIFATWFSIGLKTGIWEVRYWFALPILLMNFSVFYAFSVMLAVCSRGVMVPLFGTLLFWVLCWAMNITRHTFLTLEAVEWSTLTPLLVEVGYWLLPKPLDGSGLFYEALRAEGVAAPVPEWEAACARGAVVPELSVLSSLLFGLVVLVLAAWEFRRAEY</sequence>
<feature type="transmembrane region" description="Helical" evidence="1">
    <location>
        <begin position="27"/>
        <end position="47"/>
    </location>
</feature>
<evidence type="ECO:0000313" key="2">
    <source>
        <dbReference type="EMBL" id="MBA2226085.1"/>
    </source>
</evidence>
<feature type="transmembrane region" description="Helical" evidence="1">
    <location>
        <begin position="109"/>
        <end position="132"/>
    </location>
</feature>
<keyword evidence="3" id="KW-1185">Reference proteome</keyword>
<evidence type="ECO:0000313" key="3">
    <source>
        <dbReference type="Proteomes" id="UP000542342"/>
    </source>
</evidence>
<feature type="transmembrane region" description="Helical" evidence="1">
    <location>
        <begin position="193"/>
        <end position="214"/>
    </location>
</feature>
<keyword evidence="1" id="KW-0812">Transmembrane</keyword>
<dbReference type="Proteomes" id="UP000542342">
    <property type="component" value="Unassembled WGS sequence"/>
</dbReference>
<proteinExistence type="predicted"/>
<dbReference type="Pfam" id="PF12679">
    <property type="entry name" value="ABC2_membrane_2"/>
    <property type="match status" value="1"/>
</dbReference>
<dbReference type="AlphaFoldDB" id="A0A7V8VDK4"/>
<feature type="transmembrane region" description="Helical" evidence="1">
    <location>
        <begin position="159"/>
        <end position="181"/>
    </location>
</feature>
<dbReference type="PANTHER" id="PTHR43471">
    <property type="entry name" value="ABC TRANSPORTER PERMEASE"/>
    <property type="match status" value="1"/>
</dbReference>
<organism evidence="2 3">
    <name type="scientific">Thermogemmata fonticola</name>
    <dbReference type="NCBI Taxonomy" id="2755323"/>
    <lineage>
        <taxon>Bacteria</taxon>
        <taxon>Pseudomonadati</taxon>
        <taxon>Planctomycetota</taxon>
        <taxon>Planctomycetia</taxon>
        <taxon>Gemmatales</taxon>
        <taxon>Gemmataceae</taxon>
        <taxon>Thermogemmata</taxon>
    </lineage>
</organism>
<dbReference type="EMBL" id="JACEFB010000004">
    <property type="protein sequence ID" value="MBA2226085.1"/>
    <property type="molecule type" value="Genomic_DNA"/>
</dbReference>